<keyword evidence="4" id="KW-1185">Reference proteome</keyword>
<evidence type="ECO:0000313" key="3">
    <source>
        <dbReference type="EMBL" id="AHC55129.1"/>
    </source>
</evidence>
<dbReference type="Proteomes" id="UP000232615">
    <property type="component" value="Segment"/>
</dbReference>
<feature type="compositionally biased region" description="Basic and acidic residues" evidence="2">
    <location>
        <begin position="16"/>
        <end position="31"/>
    </location>
</feature>
<evidence type="ECO:0000256" key="2">
    <source>
        <dbReference type="SAM" id="MobiDB-lite"/>
    </source>
</evidence>
<evidence type="ECO:0000256" key="1">
    <source>
        <dbReference type="SAM" id="Coils"/>
    </source>
</evidence>
<keyword evidence="1" id="KW-0175">Coiled coil</keyword>
<sequence>MSVSTAMTGKERARKFRENNREKSREHARNWYQRNKEKLAMEKAARQEEYERIIREHKEQKAEIERLQKLVQTLKESSTQNSSAVY</sequence>
<organism evidence="3 4">
    <name type="scientific">Tunisvirus fontaine2</name>
    <dbReference type="NCBI Taxonomy" id="1421067"/>
    <lineage>
        <taxon>Viruses</taxon>
        <taxon>Varidnaviria</taxon>
        <taxon>Bamfordvirae</taxon>
        <taxon>Nucleocytoviricota</taxon>
        <taxon>Megaviricetes</taxon>
        <taxon>Pimascovirales</taxon>
        <taxon>Pimascovirales incertae sedis</taxon>
        <taxon>Marseilleviridae</taxon>
        <taxon>Losannavirus</taxon>
        <taxon>Losannavirus tunisense</taxon>
    </lineage>
</organism>
<dbReference type="EMBL" id="KF483846">
    <property type="protein sequence ID" value="AHC55129.1"/>
    <property type="molecule type" value="Genomic_DNA"/>
</dbReference>
<protein>
    <submittedName>
        <fullName evidence="3">Uncharacterized protein</fullName>
    </submittedName>
</protein>
<proteinExistence type="predicted"/>
<feature type="region of interest" description="Disordered" evidence="2">
    <location>
        <begin position="1"/>
        <end position="31"/>
    </location>
</feature>
<evidence type="ECO:0000313" key="4">
    <source>
        <dbReference type="Proteomes" id="UP000232615"/>
    </source>
</evidence>
<feature type="coiled-coil region" evidence="1">
    <location>
        <begin position="36"/>
        <end position="77"/>
    </location>
</feature>
<reference evidence="3 4" key="1">
    <citation type="journal article" date="2014" name="Arch. Virol.">
        <title>Complete genome sequence of Tunisvirus, a new member of the proposed family Marseilleviridae.</title>
        <authorList>
            <person name="Aherfi S."/>
            <person name="Boughalmi M."/>
            <person name="Pagnier I."/>
            <person name="Fournous G."/>
            <person name="La Scola B."/>
            <person name="Raoult D."/>
            <person name="Colson P."/>
        </authorList>
    </citation>
    <scope>NUCLEOTIDE SEQUENCE [LARGE SCALE GENOMIC DNA]</scope>
    <source>
        <strain evidence="3 4">U484</strain>
    </source>
</reference>
<accession>V9SGV1</accession>
<name>V9SGV1_9VIRU</name>
<gene>
    <name evidence="3" type="ORF">TNS_ORF411</name>
</gene>